<evidence type="ECO:0000313" key="2">
    <source>
        <dbReference type="EMBL" id="KAG6520568.1"/>
    </source>
</evidence>
<dbReference type="AlphaFoldDB" id="A0A8J5HF99"/>
<feature type="compositionally biased region" description="Polar residues" evidence="1">
    <location>
        <begin position="117"/>
        <end position="132"/>
    </location>
</feature>
<feature type="compositionally biased region" description="Low complexity" evidence="1">
    <location>
        <begin position="43"/>
        <end position="65"/>
    </location>
</feature>
<evidence type="ECO:0000256" key="1">
    <source>
        <dbReference type="SAM" id="MobiDB-lite"/>
    </source>
</evidence>
<gene>
    <name evidence="2" type="ORF">ZIOFF_017625</name>
</gene>
<feature type="region of interest" description="Disordered" evidence="1">
    <location>
        <begin position="112"/>
        <end position="135"/>
    </location>
</feature>
<accession>A0A8J5HF99</accession>
<dbReference type="Proteomes" id="UP000734854">
    <property type="component" value="Unassembled WGS sequence"/>
</dbReference>
<sequence>MSVGGGGREEAARWLEISERLLSAWDLIGCNVLRSTRRRRIRSSAVARPIRSSRSLTSSSPPGSASTTMWTGMLCCNLILPRPLTGSPPLSSASTAGLRSFSGLIATTSMGHPLPPSSCQTPGRPLGSQQKSPFPLRTRHRRCGRCSHCCSGPANTASPSSSCFDDLGGVPVLLPSAPVWQRIQRQEPPVP</sequence>
<name>A0A8J5HF99_ZINOF</name>
<keyword evidence="3" id="KW-1185">Reference proteome</keyword>
<reference evidence="2 3" key="1">
    <citation type="submission" date="2020-08" db="EMBL/GenBank/DDBJ databases">
        <title>Plant Genome Project.</title>
        <authorList>
            <person name="Zhang R.-G."/>
        </authorList>
    </citation>
    <scope>NUCLEOTIDE SEQUENCE [LARGE SCALE GENOMIC DNA]</scope>
    <source>
        <tissue evidence="2">Rhizome</tissue>
    </source>
</reference>
<protein>
    <submittedName>
        <fullName evidence="2">Uncharacterized protein</fullName>
    </submittedName>
</protein>
<evidence type="ECO:0000313" key="3">
    <source>
        <dbReference type="Proteomes" id="UP000734854"/>
    </source>
</evidence>
<organism evidence="2 3">
    <name type="scientific">Zingiber officinale</name>
    <name type="common">Ginger</name>
    <name type="synonym">Amomum zingiber</name>
    <dbReference type="NCBI Taxonomy" id="94328"/>
    <lineage>
        <taxon>Eukaryota</taxon>
        <taxon>Viridiplantae</taxon>
        <taxon>Streptophyta</taxon>
        <taxon>Embryophyta</taxon>
        <taxon>Tracheophyta</taxon>
        <taxon>Spermatophyta</taxon>
        <taxon>Magnoliopsida</taxon>
        <taxon>Liliopsida</taxon>
        <taxon>Zingiberales</taxon>
        <taxon>Zingiberaceae</taxon>
        <taxon>Zingiber</taxon>
    </lineage>
</organism>
<dbReference type="EMBL" id="JACMSC010000005">
    <property type="protein sequence ID" value="KAG6520568.1"/>
    <property type="molecule type" value="Genomic_DNA"/>
</dbReference>
<proteinExistence type="predicted"/>
<feature type="region of interest" description="Disordered" evidence="1">
    <location>
        <begin position="41"/>
        <end position="65"/>
    </location>
</feature>
<comment type="caution">
    <text evidence="2">The sequence shown here is derived from an EMBL/GenBank/DDBJ whole genome shotgun (WGS) entry which is preliminary data.</text>
</comment>